<keyword evidence="1" id="KW-0812">Transmembrane</keyword>
<feature type="transmembrane region" description="Helical" evidence="1">
    <location>
        <begin position="6"/>
        <end position="35"/>
    </location>
</feature>
<dbReference type="PANTHER" id="PTHR34989:SF1">
    <property type="entry name" value="PROTEIN HDED"/>
    <property type="match status" value="1"/>
</dbReference>
<evidence type="ECO:0000313" key="2">
    <source>
        <dbReference type="EMBL" id="GGG37911.1"/>
    </source>
</evidence>
<proteinExistence type="predicted"/>
<feature type="transmembrane region" description="Helical" evidence="1">
    <location>
        <begin position="113"/>
        <end position="134"/>
    </location>
</feature>
<dbReference type="InterPro" id="IPR052712">
    <property type="entry name" value="Acid_resist_chaperone_HdeD"/>
</dbReference>
<sequence length="177" mass="19006">MALRGLAAVLFGLLTFIMPGLTLLVLITLFGAYCLVNGVLTLLTAFRGGRNQPRWWALVMEGAVSLVAGALTLAWPDLTSLVLLYVVAIWALVTGLLQIGSAIRLRKQITGEWVLMAGGLLSVLFGLILMMRPITGALVIAWWVGAYAFAFGILLAILAFRLRRRASHQRAAAASAS</sequence>
<accession>A0ABQ1WMV1</accession>
<dbReference type="EMBL" id="BMGS01000003">
    <property type="protein sequence ID" value="GGG37911.1"/>
    <property type="molecule type" value="Genomic_DNA"/>
</dbReference>
<evidence type="ECO:0000313" key="3">
    <source>
        <dbReference type="Proteomes" id="UP000601361"/>
    </source>
</evidence>
<keyword evidence="1" id="KW-1133">Transmembrane helix</keyword>
<feature type="transmembrane region" description="Helical" evidence="1">
    <location>
        <begin position="81"/>
        <end position="101"/>
    </location>
</feature>
<dbReference type="Pfam" id="PF03729">
    <property type="entry name" value="DUF308"/>
    <property type="match status" value="2"/>
</dbReference>
<organism evidence="2 3">
    <name type="scientific">Hymenobacter glacieicola</name>
    <dbReference type="NCBI Taxonomy" id="1562124"/>
    <lineage>
        <taxon>Bacteria</taxon>
        <taxon>Pseudomonadati</taxon>
        <taxon>Bacteroidota</taxon>
        <taxon>Cytophagia</taxon>
        <taxon>Cytophagales</taxon>
        <taxon>Hymenobacteraceae</taxon>
        <taxon>Hymenobacter</taxon>
    </lineage>
</organism>
<dbReference type="InterPro" id="IPR005325">
    <property type="entry name" value="DUF308_memb"/>
</dbReference>
<name>A0ABQ1WMV1_9BACT</name>
<feature type="transmembrane region" description="Helical" evidence="1">
    <location>
        <begin position="140"/>
        <end position="160"/>
    </location>
</feature>
<protein>
    <submittedName>
        <fullName evidence="2">Membrane protein</fullName>
    </submittedName>
</protein>
<comment type="caution">
    <text evidence="2">The sequence shown here is derived from an EMBL/GenBank/DDBJ whole genome shotgun (WGS) entry which is preliminary data.</text>
</comment>
<keyword evidence="3" id="KW-1185">Reference proteome</keyword>
<gene>
    <name evidence="2" type="ORF">GCM10011378_12760</name>
</gene>
<keyword evidence="1" id="KW-0472">Membrane</keyword>
<evidence type="ECO:0000256" key="1">
    <source>
        <dbReference type="SAM" id="Phobius"/>
    </source>
</evidence>
<feature type="transmembrane region" description="Helical" evidence="1">
    <location>
        <begin position="55"/>
        <end position="75"/>
    </location>
</feature>
<dbReference type="Proteomes" id="UP000601361">
    <property type="component" value="Unassembled WGS sequence"/>
</dbReference>
<dbReference type="PANTHER" id="PTHR34989">
    <property type="entry name" value="PROTEIN HDED"/>
    <property type="match status" value="1"/>
</dbReference>
<reference evidence="3" key="1">
    <citation type="journal article" date="2019" name="Int. J. Syst. Evol. Microbiol.">
        <title>The Global Catalogue of Microorganisms (GCM) 10K type strain sequencing project: providing services to taxonomists for standard genome sequencing and annotation.</title>
        <authorList>
            <consortium name="The Broad Institute Genomics Platform"/>
            <consortium name="The Broad Institute Genome Sequencing Center for Infectious Disease"/>
            <person name="Wu L."/>
            <person name="Ma J."/>
        </authorList>
    </citation>
    <scope>NUCLEOTIDE SEQUENCE [LARGE SCALE GENOMIC DNA]</scope>
    <source>
        <strain evidence="3">CGMCC 1.12990</strain>
    </source>
</reference>